<comment type="caution">
    <text evidence="3">The sequence shown here is derived from an EMBL/GenBank/DDBJ whole genome shotgun (WGS) entry which is preliminary data.</text>
</comment>
<name>Q09DP0_STIAD</name>
<protein>
    <recommendedName>
        <fullName evidence="2">DUF3592 domain-containing protein</fullName>
    </recommendedName>
</protein>
<proteinExistence type="predicted"/>
<gene>
    <name evidence="3" type="ORF">STIAU_5635</name>
</gene>
<keyword evidence="1" id="KW-0812">Transmembrane</keyword>
<evidence type="ECO:0000259" key="2">
    <source>
        <dbReference type="Pfam" id="PF12158"/>
    </source>
</evidence>
<keyword evidence="1" id="KW-1133">Transmembrane helix</keyword>
<dbReference type="EMBL" id="AAMD01000002">
    <property type="protein sequence ID" value="EAU69907.1"/>
    <property type="molecule type" value="Genomic_DNA"/>
</dbReference>
<evidence type="ECO:0000313" key="3">
    <source>
        <dbReference type="EMBL" id="EAU69907.1"/>
    </source>
</evidence>
<accession>Q09DP0</accession>
<dbReference type="AlphaFoldDB" id="Q09DP0"/>
<feature type="unsure residue" description="E or Q" evidence="3">
    <location>
        <position position="104"/>
    </location>
</feature>
<dbReference type="Pfam" id="PF12158">
    <property type="entry name" value="DUF3592"/>
    <property type="match status" value="1"/>
</dbReference>
<keyword evidence="1" id="KW-0472">Membrane</keyword>
<evidence type="ECO:0000256" key="1">
    <source>
        <dbReference type="SAM" id="Phobius"/>
    </source>
</evidence>
<organism evidence="3 4">
    <name type="scientific">Stigmatella aurantiaca (strain DW4/3-1)</name>
    <dbReference type="NCBI Taxonomy" id="378806"/>
    <lineage>
        <taxon>Bacteria</taxon>
        <taxon>Pseudomonadati</taxon>
        <taxon>Myxococcota</taxon>
        <taxon>Myxococcia</taxon>
        <taxon>Myxococcales</taxon>
        <taxon>Cystobacterineae</taxon>
        <taxon>Archangiaceae</taxon>
        <taxon>Stigmatella</taxon>
    </lineage>
</organism>
<evidence type="ECO:0000313" key="4">
    <source>
        <dbReference type="Proteomes" id="UP000032702"/>
    </source>
</evidence>
<dbReference type="InterPro" id="IPR021994">
    <property type="entry name" value="DUF3592"/>
</dbReference>
<reference evidence="3 4" key="1">
    <citation type="submission" date="2006-04" db="EMBL/GenBank/DDBJ databases">
        <authorList>
            <person name="Nierman W.C."/>
        </authorList>
    </citation>
    <scope>NUCLEOTIDE SEQUENCE [LARGE SCALE GENOMIC DNA]</scope>
    <source>
        <strain evidence="3 4">DW4/3-1</strain>
    </source>
</reference>
<feature type="domain" description="DUF3592" evidence="2">
    <location>
        <begin position="42"/>
        <end position="135"/>
    </location>
</feature>
<dbReference type="Proteomes" id="UP000032702">
    <property type="component" value="Unassembled WGS sequence"/>
</dbReference>
<sequence>MRLLWGFIHVLCALLAAVGTVFLVVGLKEVWRASRTRRWPTAPGKVISTEELQHLRKVPSEEGGGTRLLYEALVHYEYTVGRVLIGSTRVRVSPTATGSEARSEAVLARYPPGQELRVFYSPRDPTESVLEPGAHPLDFLRAGVGGALLFMARGRAVRRPGGSPRACDSQESEKLRG</sequence>
<feature type="transmembrane region" description="Helical" evidence="1">
    <location>
        <begin position="6"/>
        <end position="27"/>
    </location>
</feature>